<proteinExistence type="predicted"/>
<dbReference type="AlphaFoldDB" id="A0A9D1V1W6"/>
<evidence type="ECO:0000313" key="3">
    <source>
        <dbReference type="Proteomes" id="UP000824193"/>
    </source>
</evidence>
<dbReference type="Proteomes" id="UP000824193">
    <property type="component" value="Unassembled WGS sequence"/>
</dbReference>
<evidence type="ECO:0008006" key="4">
    <source>
        <dbReference type="Google" id="ProtNLM"/>
    </source>
</evidence>
<feature type="chain" id="PRO_5039424037" description="DHHW protein" evidence="1">
    <location>
        <begin position="24"/>
        <end position="309"/>
    </location>
</feature>
<keyword evidence="1" id="KW-0732">Signal</keyword>
<name>A0A9D1V1W6_9FIRM</name>
<reference evidence="2" key="1">
    <citation type="journal article" date="2021" name="PeerJ">
        <title>Extensive microbial diversity within the chicken gut microbiome revealed by metagenomics and culture.</title>
        <authorList>
            <person name="Gilroy R."/>
            <person name="Ravi A."/>
            <person name="Getino M."/>
            <person name="Pursley I."/>
            <person name="Horton D.L."/>
            <person name="Alikhan N.F."/>
            <person name="Baker D."/>
            <person name="Gharbi K."/>
            <person name="Hall N."/>
            <person name="Watson M."/>
            <person name="Adriaenssens E.M."/>
            <person name="Foster-Nyarko E."/>
            <person name="Jarju S."/>
            <person name="Secka A."/>
            <person name="Antonio M."/>
            <person name="Oren A."/>
            <person name="Chaudhuri R.R."/>
            <person name="La Ragione R."/>
            <person name="Hildebrand F."/>
            <person name="Pallen M.J."/>
        </authorList>
    </citation>
    <scope>NUCLEOTIDE SEQUENCE</scope>
    <source>
        <strain evidence="2">2239</strain>
    </source>
</reference>
<dbReference type="EMBL" id="DXFW01000002">
    <property type="protein sequence ID" value="HIX04562.1"/>
    <property type="molecule type" value="Genomic_DNA"/>
</dbReference>
<organism evidence="2 3">
    <name type="scientific">Candidatus Allofournierella pullicola</name>
    <dbReference type="NCBI Taxonomy" id="2838596"/>
    <lineage>
        <taxon>Bacteria</taxon>
        <taxon>Bacillati</taxon>
        <taxon>Bacillota</taxon>
        <taxon>Clostridia</taxon>
        <taxon>Eubacteriales</taxon>
        <taxon>Oscillospiraceae</taxon>
        <taxon>Allofournierella</taxon>
    </lineage>
</organism>
<comment type="caution">
    <text evidence="2">The sequence shown here is derived from an EMBL/GenBank/DDBJ whole genome shotgun (WGS) entry which is preliminary data.</text>
</comment>
<gene>
    <name evidence="2" type="ORF">H9865_00415</name>
</gene>
<feature type="signal peptide" evidence="1">
    <location>
        <begin position="1"/>
        <end position="23"/>
    </location>
</feature>
<evidence type="ECO:0000256" key="1">
    <source>
        <dbReference type="SAM" id="SignalP"/>
    </source>
</evidence>
<evidence type="ECO:0000313" key="2">
    <source>
        <dbReference type="EMBL" id="HIX04562.1"/>
    </source>
</evidence>
<protein>
    <recommendedName>
        <fullName evidence="4">DHHW protein</fullName>
    </recommendedName>
</protein>
<sequence length="309" mass="33415">MNRKLVFAAAGLCLAAAAVTALAAANGLFNSGKRPDENGMYTAQGHWVEALGEADTESAARFAEKLKNLKADLLTGDNRAFYAIVPDKGYYLPGEVTPATDYAALFAAADEGLADSGIEKIDLTGALTLEDYYFTDSHWRQERLGGVVAALGETMGFSADMNSFDPVTVEGFIGAYGKYGADVPEELTYMVSDATVAAVCDNYQYPDSTAVYDLARLDTDVPYDVFLSGASPLITVESPLAATDKELVVFRDSYASSLVPLLLGQYRKVTLVDIRYMVSGLVPQYVEFTNQDVLFLYSTYVVNQSAMLR</sequence>
<accession>A0A9D1V1W6</accession>
<reference evidence="2" key="2">
    <citation type="submission" date="2021-04" db="EMBL/GenBank/DDBJ databases">
        <authorList>
            <person name="Gilroy R."/>
        </authorList>
    </citation>
    <scope>NUCLEOTIDE SEQUENCE</scope>
    <source>
        <strain evidence="2">2239</strain>
    </source>
</reference>